<evidence type="ECO:0000256" key="2">
    <source>
        <dbReference type="SAM" id="Phobius"/>
    </source>
</evidence>
<protein>
    <recommendedName>
        <fullName evidence="3">LysM domain-containing protein</fullName>
    </recommendedName>
</protein>
<dbReference type="PROSITE" id="PS51782">
    <property type="entry name" value="LYSM"/>
    <property type="match status" value="1"/>
</dbReference>
<keyword evidence="2" id="KW-0472">Membrane</keyword>
<evidence type="ECO:0000256" key="1">
    <source>
        <dbReference type="SAM" id="MobiDB-lite"/>
    </source>
</evidence>
<dbReference type="EMBL" id="HBFA01024362">
    <property type="protein sequence ID" value="CAD8674744.1"/>
    <property type="molecule type" value="Transcribed_RNA"/>
</dbReference>
<dbReference type="Gene3D" id="3.10.350.10">
    <property type="entry name" value="LysM domain"/>
    <property type="match status" value="1"/>
</dbReference>
<dbReference type="InterPro" id="IPR036779">
    <property type="entry name" value="LysM_dom_sf"/>
</dbReference>
<evidence type="ECO:0000313" key="4">
    <source>
        <dbReference type="EMBL" id="CAD8674744.1"/>
    </source>
</evidence>
<organism evidence="4">
    <name type="scientific">Pyramimonas obovata</name>
    <dbReference type="NCBI Taxonomy" id="1411642"/>
    <lineage>
        <taxon>Eukaryota</taxon>
        <taxon>Viridiplantae</taxon>
        <taxon>Chlorophyta</taxon>
        <taxon>Pyramimonadophyceae</taxon>
        <taxon>Pyramimonadales</taxon>
        <taxon>Pyramimonadaceae</taxon>
        <taxon>Pyramimonas</taxon>
        <taxon>Pyramimonas incertae sedis</taxon>
    </lineage>
</organism>
<feature type="region of interest" description="Disordered" evidence="1">
    <location>
        <begin position="1"/>
        <end position="33"/>
    </location>
</feature>
<sequence>MPSTPVSWSTPPRKGEAITPSQEAGSDRVPEGDDDEGMGGFLEFFKFVGSIAATVLVTGWIVEKSKTAFKPRGKYITVTLEDGDTLGGLVTKYVGDYTDENIMKIQKINKKQIKDMDLLQPGMVLRIPDNRRTELATAEKDWWKRRANTGSAPEMPTVDSWVDETALNKEFENLEKAKAPEKKGFFRQKKKESTPKATPPTEAQTHAQAQTKDAEKGEKGPEKRRSVFPWGKKKEQEVITELPIPEIGKRADVQLLQDKW</sequence>
<feature type="compositionally biased region" description="Polar residues" evidence="1">
    <location>
        <begin position="201"/>
        <end position="211"/>
    </location>
</feature>
<feature type="domain" description="LysM" evidence="3">
    <location>
        <begin position="76"/>
        <end position="127"/>
    </location>
</feature>
<dbReference type="AlphaFoldDB" id="A0A7S0REQ4"/>
<feature type="compositionally biased region" description="Polar residues" evidence="1">
    <location>
        <begin position="1"/>
        <end position="10"/>
    </location>
</feature>
<accession>A0A7S0REQ4</accession>
<proteinExistence type="predicted"/>
<feature type="region of interest" description="Disordered" evidence="1">
    <location>
        <begin position="179"/>
        <end position="236"/>
    </location>
</feature>
<keyword evidence="2" id="KW-1133">Transmembrane helix</keyword>
<gene>
    <name evidence="4" type="ORF">POBO1169_LOCUS12382</name>
</gene>
<name>A0A7S0REQ4_9CHLO</name>
<dbReference type="InterPro" id="IPR018392">
    <property type="entry name" value="LysM"/>
</dbReference>
<feature type="compositionally biased region" description="Basic and acidic residues" evidence="1">
    <location>
        <begin position="212"/>
        <end position="225"/>
    </location>
</feature>
<reference evidence="4" key="1">
    <citation type="submission" date="2021-01" db="EMBL/GenBank/DDBJ databases">
        <authorList>
            <person name="Corre E."/>
            <person name="Pelletier E."/>
            <person name="Niang G."/>
            <person name="Scheremetjew M."/>
            <person name="Finn R."/>
            <person name="Kale V."/>
            <person name="Holt S."/>
            <person name="Cochrane G."/>
            <person name="Meng A."/>
            <person name="Brown T."/>
            <person name="Cohen L."/>
        </authorList>
    </citation>
    <scope>NUCLEOTIDE SEQUENCE</scope>
    <source>
        <strain evidence="4">CCMP722</strain>
    </source>
</reference>
<keyword evidence="2" id="KW-0812">Transmembrane</keyword>
<evidence type="ECO:0000259" key="3">
    <source>
        <dbReference type="PROSITE" id="PS51782"/>
    </source>
</evidence>
<feature type="transmembrane region" description="Helical" evidence="2">
    <location>
        <begin position="44"/>
        <end position="62"/>
    </location>
</feature>